<name>A0A9B0TW82_CHRAS</name>
<feature type="region of interest" description="Disordered" evidence="1">
    <location>
        <begin position="1"/>
        <end position="131"/>
    </location>
</feature>
<accession>A0A9B0TW82</accession>
<sequence length="208" mass="21885">MATDSCGKRQQPLTSRDGGGGGDPARRRTRRSRDRGRRRERRRRRCPGRLALRAARPSGQALAPRAAESSLPRSSGSAVGLSAPRSGPRARRPVPVARDPRRGDQAGPRHQPVSTPRLASPPPAAADWRRCGSPHARARFVYAGRRHCSLGAQSPLSLGTGRGPAAVLHWGRTTPEPPTPVQAAGPVSSAAAWRGRPSGLVGVGVTGG</sequence>
<dbReference type="AlphaFoldDB" id="A0A9B0TW82"/>
<evidence type="ECO:0000313" key="3">
    <source>
        <dbReference type="RefSeq" id="XP_006867829.1"/>
    </source>
</evidence>
<feature type="compositionally biased region" description="Low complexity" evidence="1">
    <location>
        <begin position="48"/>
        <end position="59"/>
    </location>
</feature>
<organism evidence="2 3">
    <name type="scientific">Chrysochloris asiatica</name>
    <name type="common">Cape golden mole</name>
    <dbReference type="NCBI Taxonomy" id="185453"/>
    <lineage>
        <taxon>Eukaryota</taxon>
        <taxon>Metazoa</taxon>
        <taxon>Chordata</taxon>
        <taxon>Craniata</taxon>
        <taxon>Vertebrata</taxon>
        <taxon>Euteleostomi</taxon>
        <taxon>Mammalia</taxon>
        <taxon>Eutheria</taxon>
        <taxon>Afrotheria</taxon>
        <taxon>Chrysochloridae</taxon>
        <taxon>Chrysochlorinae</taxon>
        <taxon>Chrysochloris</taxon>
    </lineage>
</organism>
<reference evidence="3" key="1">
    <citation type="submission" date="2025-08" db="UniProtKB">
        <authorList>
            <consortium name="RefSeq"/>
        </authorList>
    </citation>
    <scope>IDENTIFICATION</scope>
    <source>
        <tissue evidence="3">Spleen</tissue>
    </source>
</reference>
<dbReference type="Proteomes" id="UP000504623">
    <property type="component" value="Unplaced"/>
</dbReference>
<dbReference type="RefSeq" id="XP_006867829.1">
    <property type="nucleotide sequence ID" value="XM_006867767.1"/>
</dbReference>
<feature type="compositionally biased region" description="Low complexity" evidence="1">
    <location>
        <begin position="82"/>
        <end position="97"/>
    </location>
</feature>
<gene>
    <name evidence="3" type="primary">LOC102842380</name>
</gene>
<proteinExistence type="predicted"/>
<feature type="compositionally biased region" description="Basic residues" evidence="1">
    <location>
        <begin position="27"/>
        <end position="47"/>
    </location>
</feature>
<protein>
    <submittedName>
        <fullName evidence="3">Uncharacterized protein C10orf95-like</fullName>
    </submittedName>
</protein>
<evidence type="ECO:0000313" key="2">
    <source>
        <dbReference type="Proteomes" id="UP000504623"/>
    </source>
</evidence>
<evidence type="ECO:0000256" key="1">
    <source>
        <dbReference type="SAM" id="MobiDB-lite"/>
    </source>
</evidence>
<dbReference type="GeneID" id="102842380"/>
<feature type="region of interest" description="Disordered" evidence="1">
    <location>
        <begin position="171"/>
        <end position="192"/>
    </location>
</feature>
<keyword evidence="2" id="KW-1185">Reference proteome</keyword>